<dbReference type="PROSITE" id="PS00216">
    <property type="entry name" value="SUGAR_TRANSPORT_1"/>
    <property type="match status" value="1"/>
</dbReference>
<dbReference type="GO" id="GO:0022857">
    <property type="term" value="F:transmembrane transporter activity"/>
    <property type="evidence" value="ECO:0007669"/>
    <property type="project" value="InterPro"/>
</dbReference>
<feature type="transmembrane region" description="Helical" evidence="8">
    <location>
        <begin position="298"/>
        <end position="316"/>
    </location>
</feature>
<comment type="caution">
    <text evidence="10">The sequence shown here is derived from an EMBL/GenBank/DDBJ whole genome shotgun (WGS) entry which is preliminary data.</text>
</comment>
<feature type="transmembrane region" description="Helical" evidence="8">
    <location>
        <begin position="44"/>
        <end position="65"/>
    </location>
</feature>
<dbReference type="GO" id="GO:0005886">
    <property type="term" value="C:plasma membrane"/>
    <property type="evidence" value="ECO:0007669"/>
    <property type="project" value="UniProtKB-SubCell"/>
</dbReference>
<dbReference type="PROSITE" id="PS50850">
    <property type="entry name" value="MFS"/>
    <property type="match status" value="1"/>
</dbReference>
<feature type="transmembrane region" description="Helical" evidence="8">
    <location>
        <begin position="20"/>
        <end position="38"/>
    </location>
</feature>
<organism evidence="10 11">
    <name type="scientific">Aquatica leii</name>
    <dbReference type="NCBI Taxonomy" id="1421715"/>
    <lineage>
        <taxon>Eukaryota</taxon>
        <taxon>Metazoa</taxon>
        <taxon>Ecdysozoa</taxon>
        <taxon>Arthropoda</taxon>
        <taxon>Hexapoda</taxon>
        <taxon>Insecta</taxon>
        <taxon>Pterygota</taxon>
        <taxon>Neoptera</taxon>
        <taxon>Endopterygota</taxon>
        <taxon>Coleoptera</taxon>
        <taxon>Polyphaga</taxon>
        <taxon>Elateriformia</taxon>
        <taxon>Elateroidea</taxon>
        <taxon>Lampyridae</taxon>
        <taxon>Luciolinae</taxon>
        <taxon>Aquatica</taxon>
    </lineage>
</organism>
<evidence type="ECO:0000313" key="10">
    <source>
        <dbReference type="EMBL" id="KAK4876840.1"/>
    </source>
</evidence>
<evidence type="ECO:0000256" key="4">
    <source>
        <dbReference type="ARBA" id="ARBA00022597"/>
    </source>
</evidence>
<keyword evidence="4" id="KW-0762">Sugar transport</keyword>
<dbReference type="InterPro" id="IPR005828">
    <property type="entry name" value="MFS_sugar_transport-like"/>
</dbReference>
<dbReference type="Proteomes" id="UP001353858">
    <property type="component" value="Unassembled WGS sequence"/>
</dbReference>
<feature type="transmembrane region" description="Helical" evidence="8">
    <location>
        <begin position="228"/>
        <end position="253"/>
    </location>
</feature>
<keyword evidence="2" id="KW-0813">Transport</keyword>
<feature type="transmembrane region" description="Helical" evidence="8">
    <location>
        <begin position="129"/>
        <end position="147"/>
    </location>
</feature>
<dbReference type="Pfam" id="PF00083">
    <property type="entry name" value="Sugar_tr"/>
    <property type="match status" value="1"/>
</dbReference>
<proteinExistence type="predicted"/>
<feature type="transmembrane region" description="Helical" evidence="8">
    <location>
        <begin position="195"/>
        <end position="216"/>
    </location>
</feature>
<sequence length="337" mass="37174">MKTLPLYIGEVTDKDIRGGLTTTISIMNAVGNVIVYSVGPFVSYMALALLCAAVPLISTLVFIFMPDSPYFLCKKGKLEESKNNLKRLIGGDLKEINNRFFEIQATVMSNNKSEIGLRDVCKKRNYRRAIILITGLKVFSHLSGMTALRSYLQTIIELTGSSISSEISSIIFGVVQIPPVLLAAFLMDRVGRKKLYAISATGCVISLILEGVYFYLQESSPEVVTHIQWLPTLCLTVYLVSIPIGVTSVPFVITGELLASEIKNVASPFTTTITATVAFLTTRYFLPFSDILGMHTMFFIYAGCCIMACIFVIVVLPETKGKSFLEIQEVLKTKSYC</sequence>
<evidence type="ECO:0000256" key="3">
    <source>
        <dbReference type="ARBA" id="ARBA00022475"/>
    </source>
</evidence>
<dbReference type="InterPro" id="IPR005829">
    <property type="entry name" value="Sugar_transporter_CS"/>
</dbReference>
<keyword evidence="6 8" id="KW-1133">Transmembrane helix</keyword>
<keyword evidence="7 8" id="KW-0472">Membrane</keyword>
<dbReference type="PANTHER" id="PTHR48021">
    <property type="match status" value="1"/>
</dbReference>
<dbReference type="AlphaFoldDB" id="A0AAN7SPW2"/>
<evidence type="ECO:0000256" key="6">
    <source>
        <dbReference type="ARBA" id="ARBA00022989"/>
    </source>
</evidence>
<dbReference type="EMBL" id="JARPUR010000004">
    <property type="protein sequence ID" value="KAK4876840.1"/>
    <property type="molecule type" value="Genomic_DNA"/>
</dbReference>
<evidence type="ECO:0000256" key="1">
    <source>
        <dbReference type="ARBA" id="ARBA00004651"/>
    </source>
</evidence>
<evidence type="ECO:0000256" key="7">
    <source>
        <dbReference type="ARBA" id="ARBA00023136"/>
    </source>
</evidence>
<evidence type="ECO:0000259" key="9">
    <source>
        <dbReference type="PROSITE" id="PS50850"/>
    </source>
</evidence>
<gene>
    <name evidence="10" type="ORF">RN001_009346</name>
</gene>
<reference evidence="11" key="1">
    <citation type="submission" date="2023-01" db="EMBL/GenBank/DDBJ databases">
        <title>Key to firefly adult light organ development and bioluminescence: homeobox transcription factors regulate luciferase expression and transportation to peroxisome.</title>
        <authorList>
            <person name="Fu X."/>
        </authorList>
    </citation>
    <scope>NUCLEOTIDE SEQUENCE [LARGE SCALE GENOMIC DNA]</scope>
</reference>
<dbReference type="PANTHER" id="PTHR48021:SF1">
    <property type="entry name" value="GH07001P-RELATED"/>
    <property type="match status" value="1"/>
</dbReference>
<evidence type="ECO:0000256" key="5">
    <source>
        <dbReference type="ARBA" id="ARBA00022692"/>
    </source>
</evidence>
<feature type="domain" description="Major facilitator superfamily (MFS) profile" evidence="9">
    <location>
        <begin position="1"/>
        <end position="320"/>
    </location>
</feature>
<evidence type="ECO:0000256" key="8">
    <source>
        <dbReference type="SAM" id="Phobius"/>
    </source>
</evidence>
<dbReference type="SUPFAM" id="SSF103473">
    <property type="entry name" value="MFS general substrate transporter"/>
    <property type="match status" value="1"/>
</dbReference>
<feature type="transmembrane region" description="Helical" evidence="8">
    <location>
        <begin position="167"/>
        <end position="186"/>
    </location>
</feature>
<dbReference type="Gene3D" id="1.20.1250.20">
    <property type="entry name" value="MFS general substrate transporter like domains"/>
    <property type="match status" value="1"/>
</dbReference>
<feature type="transmembrane region" description="Helical" evidence="8">
    <location>
        <begin position="265"/>
        <end position="286"/>
    </location>
</feature>
<evidence type="ECO:0000313" key="11">
    <source>
        <dbReference type="Proteomes" id="UP001353858"/>
    </source>
</evidence>
<dbReference type="InterPro" id="IPR036259">
    <property type="entry name" value="MFS_trans_sf"/>
</dbReference>
<keyword evidence="3" id="KW-1003">Cell membrane</keyword>
<dbReference type="InterPro" id="IPR020846">
    <property type="entry name" value="MFS_dom"/>
</dbReference>
<accession>A0AAN7SPW2</accession>
<name>A0AAN7SPW2_9COLE</name>
<dbReference type="InterPro" id="IPR050549">
    <property type="entry name" value="MFS_Trehalose_Transporter"/>
</dbReference>
<protein>
    <recommendedName>
        <fullName evidence="9">Major facilitator superfamily (MFS) profile domain-containing protein</fullName>
    </recommendedName>
</protein>
<evidence type="ECO:0000256" key="2">
    <source>
        <dbReference type="ARBA" id="ARBA00022448"/>
    </source>
</evidence>
<dbReference type="FunFam" id="1.20.1250.20:FF:000218">
    <property type="entry name" value="facilitated trehalose transporter Tret1"/>
    <property type="match status" value="1"/>
</dbReference>
<keyword evidence="5 8" id="KW-0812">Transmembrane</keyword>
<comment type="subcellular location">
    <subcellularLocation>
        <location evidence="1">Cell membrane</location>
        <topology evidence="1">Multi-pass membrane protein</topology>
    </subcellularLocation>
</comment>
<keyword evidence="11" id="KW-1185">Reference proteome</keyword>